<dbReference type="EMBL" id="LN483345">
    <property type="protein sequence ID" value="CDZ98629.1"/>
    <property type="molecule type" value="Genomic_DNA"/>
</dbReference>
<evidence type="ECO:0000256" key="4">
    <source>
        <dbReference type="ARBA" id="ARBA00023163"/>
    </source>
</evidence>
<evidence type="ECO:0000256" key="5">
    <source>
        <dbReference type="SAM" id="MobiDB-lite"/>
    </source>
</evidence>
<dbReference type="InterPro" id="IPR009072">
    <property type="entry name" value="Histone-fold"/>
</dbReference>
<dbReference type="InterPro" id="IPR003958">
    <property type="entry name" value="CBFA_NFYB_domain"/>
</dbReference>
<evidence type="ECO:0000256" key="2">
    <source>
        <dbReference type="ARBA" id="ARBA00023015"/>
    </source>
</evidence>
<feature type="region of interest" description="Disordered" evidence="5">
    <location>
        <begin position="147"/>
        <end position="249"/>
    </location>
</feature>
<dbReference type="PRINTS" id="PR00615">
    <property type="entry name" value="CCAATSUBUNTA"/>
</dbReference>
<feature type="compositionally biased region" description="Acidic residues" evidence="5">
    <location>
        <begin position="177"/>
        <end position="186"/>
    </location>
</feature>
<organism evidence="7">
    <name type="scientific">Phaffia rhodozyma</name>
    <name type="common">Yeast</name>
    <name type="synonym">Xanthophyllomyces dendrorhous</name>
    <dbReference type="NCBI Taxonomy" id="264483"/>
    <lineage>
        <taxon>Eukaryota</taxon>
        <taxon>Fungi</taxon>
        <taxon>Dikarya</taxon>
        <taxon>Basidiomycota</taxon>
        <taxon>Agaricomycotina</taxon>
        <taxon>Tremellomycetes</taxon>
        <taxon>Cystofilobasidiales</taxon>
        <taxon>Mrakiaceae</taxon>
        <taxon>Phaffia</taxon>
    </lineage>
</organism>
<dbReference type="InterPro" id="IPR027113">
    <property type="entry name" value="Transc_fact_NFYB/HAP3"/>
</dbReference>
<keyword evidence="3" id="KW-0238">DNA-binding</keyword>
<feature type="compositionally biased region" description="Basic and acidic residues" evidence="5">
    <location>
        <begin position="225"/>
        <end position="239"/>
    </location>
</feature>
<dbReference type="Gene3D" id="1.10.20.10">
    <property type="entry name" value="Histone, subunit A"/>
    <property type="match status" value="1"/>
</dbReference>
<dbReference type="CDD" id="cd22907">
    <property type="entry name" value="HFD_NFYB"/>
    <property type="match status" value="1"/>
</dbReference>
<sequence length="249" mass="27711">MASRSNEYLHSGRVSAPKPASSGRVTERVLLQPRRQSHIPDTHEFTESQLEEFREQDRLLPIANVSRLMRECLPPSAKIAKESKECLQVSVSEFISFITSEASERCLQNKRKTMNGEDILEAMSALGFDNYVESLRIYLAKYRIAQSEKPRRPTTGSGLMTTTDPSTGLDVVMKKEEEDEDKDDEDRPMKFSSVDLLGGGIPGGEDRNGGRGYAILELRVAFGKPENRQQTEGETEGTRRNPSLGSGGV</sequence>
<dbReference type="PANTHER" id="PTHR11064:SF9">
    <property type="entry name" value="NUCLEAR TRANSCRIPTION FACTOR Y SUBUNIT BETA"/>
    <property type="match status" value="1"/>
</dbReference>
<reference evidence="7" key="1">
    <citation type="submission" date="2014-08" db="EMBL/GenBank/DDBJ databases">
        <authorList>
            <person name="Sharma Rahul"/>
            <person name="Thines Marco"/>
        </authorList>
    </citation>
    <scope>NUCLEOTIDE SEQUENCE</scope>
</reference>
<feature type="region of interest" description="Disordered" evidence="5">
    <location>
        <begin position="1"/>
        <end position="25"/>
    </location>
</feature>
<feature type="compositionally biased region" description="Polar residues" evidence="5">
    <location>
        <begin position="240"/>
        <end position="249"/>
    </location>
</feature>
<dbReference type="GO" id="GO:0001228">
    <property type="term" value="F:DNA-binding transcription activator activity, RNA polymerase II-specific"/>
    <property type="evidence" value="ECO:0007669"/>
    <property type="project" value="InterPro"/>
</dbReference>
<feature type="compositionally biased region" description="Polar residues" evidence="5">
    <location>
        <begin position="154"/>
        <end position="166"/>
    </location>
</feature>
<dbReference type="GO" id="GO:0000978">
    <property type="term" value="F:RNA polymerase II cis-regulatory region sequence-specific DNA binding"/>
    <property type="evidence" value="ECO:0007669"/>
    <property type="project" value="TreeGrafter"/>
</dbReference>
<name>A0A0F7SMB9_PHARH</name>
<evidence type="ECO:0000256" key="1">
    <source>
        <dbReference type="ARBA" id="ARBA00009053"/>
    </source>
</evidence>
<proteinExistence type="inferred from homology"/>
<evidence type="ECO:0000259" key="6">
    <source>
        <dbReference type="Pfam" id="PF00808"/>
    </source>
</evidence>
<keyword evidence="4" id="KW-0804">Transcription</keyword>
<dbReference type="GO" id="GO:0046982">
    <property type="term" value="F:protein heterodimerization activity"/>
    <property type="evidence" value="ECO:0007669"/>
    <property type="project" value="InterPro"/>
</dbReference>
<dbReference type="GO" id="GO:0016602">
    <property type="term" value="C:CCAAT-binding factor complex"/>
    <property type="evidence" value="ECO:0007669"/>
    <property type="project" value="InterPro"/>
</dbReference>
<evidence type="ECO:0000256" key="3">
    <source>
        <dbReference type="ARBA" id="ARBA00023125"/>
    </source>
</evidence>
<protein>
    <submittedName>
        <fullName evidence="7">Ccaat-binding factor complex subunit</fullName>
    </submittedName>
</protein>
<keyword evidence="2" id="KW-0805">Transcription regulation</keyword>
<dbReference type="AlphaFoldDB" id="A0A0F7SMB9"/>
<feature type="domain" description="Transcription factor CBF/NF-Y/archaeal histone" evidence="6">
    <location>
        <begin position="59"/>
        <end position="123"/>
    </location>
</feature>
<comment type="similarity">
    <text evidence="1">Belongs to the NFYB/HAP3 subunit family.</text>
</comment>
<accession>A0A0F7SMB9</accession>
<dbReference type="Pfam" id="PF00808">
    <property type="entry name" value="CBFD_NFYB_HMF"/>
    <property type="match status" value="1"/>
</dbReference>
<dbReference type="SUPFAM" id="SSF47113">
    <property type="entry name" value="Histone-fold"/>
    <property type="match status" value="1"/>
</dbReference>
<dbReference type="PANTHER" id="PTHR11064">
    <property type="entry name" value="CCAAT-BINDING TRANSCRIPTION FACTOR-RELATED"/>
    <property type="match status" value="1"/>
</dbReference>
<evidence type="ECO:0000313" key="7">
    <source>
        <dbReference type="EMBL" id="CDZ98629.1"/>
    </source>
</evidence>